<keyword evidence="6" id="KW-1185">Reference proteome</keyword>
<gene>
    <name evidence="5" type="ORF">PC110_g17721</name>
    <name evidence="3" type="ORF">PC117_g13919</name>
    <name evidence="4" type="ORF">PC129_g16337</name>
</gene>
<dbReference type="VEuPathDB" id="FungiDB:PC110_g17721"/>
<evidence type="ECO:0000313" key="6">
    <source>
        <dbReference type="Proteomes" id="UP000251314"/>
    </source>
</evidence>
<protein>
    <submittedName>
        <fullName evidence="5">Uncharacterized protein</fullName>
    </submittedName>
</protein>
<organism evidence="5 6">
    <name type="scientific">Phytophthora cactorum</name>
    <dbReference type="NCBI Taxonomy" id="29920"/>
    <lineage>
        <taxon>Eukaryota</taxon>
        <taxon>Sar</taxon>
        <taxon>Stramenopiles</taxon>
        <taxon>Oomycota</taxon>
        <taxon>Peronosporomycetes</taxon>
        <taxon>Peronosporales</taxon>
        <taxon>Peronosporaceae</taxon>
        <taxon>Phytophthora</taxon>
    </lineage>
</organism>
<dbReference type="Proteomes" id="UP000760860">
    <property type="component" value="Unassembled WGS sequence"/>
</dbReference>
<evidence type="ECO:0000313" key="4">
    <source>
        <dbReference type="EMBL" id="KAG3212710.1"/>
    </source>
</evidence>
<dbReference type="EMBL" id="RCMV01000806">
    <property type="protein sequence ID" value="KAG3212710.1"/>
    <property type="molecule type" value="Genomic_DNA"/>
</dbReference>
<keyword evidence="2" id="KW-1133">Transmembrane helix</keyword>
<keyword evidence="2" id="KW-0812">Transmembrane</keyword>
<keyword evidence="2" id="KW-0472">Membrane</keyword>
<comment type="caution">
    <text evidence="5">The sequence shown here is derived from an EMBL/GenBank/DDBJ whole genome shotgun (WGS) entry which is preliminary data.</text>
</comment>
<dbReference type="Proteomes" id="UP000251314">
    <property type="component" value="Unassembled WGS sequence"/>
</dbReference>
<feature type="transmembrane region" description="Helical" evidence="2">
    <location>
        <begin position="61"/>
        <end position="89"/>
    </location>
</feature>
<dbReference type="EMBL" id="MJFZ01000703">
    <property type="protein sequence ID" value="RAW25876.1"/>
    <property type="molecule type" value="Genomic_DNA"/>
</dbReference>
<feature type="region of interest" description="Disordered" evidence="1">
    <location>
        <begin position="1"/>
        <end position="20"/>
    </location>
</feature>
<evidence type="ECO:0000313" key="5">
    <source>
        <dbReference type="EMBL" id="RAW25876.1"/>
    </source>
</evidence>
<sequence>MEADGKTPTASKHADIETGVDDTEIAENFNNKDSEALLSSSKKKLDGPRFSYKRACLQTGIGFGGLVIMSIIVVTVSCVCSPLVAYSAMNVTLNELFFSRFGAHSHEGRLKCFLGRNIYPQYH</sequence>
<evidence type="ECO:0000313" key="3">
    <source>
        <dbReference type="EMBL" id="KAG2929791.1"/>
    </source>
</evidence>
<dbReference type="EMBL" id="RCMK01000420">
    <property type="protein sequence ID" value="KAG2929791.1"/>
    <property type="molecule type" value="Genomic_DNA"/>
</dbReference>
<accession>A0A329RQE6</accession>
<evidence type="ECO:0000256" key="2">
    <source>
        <dbReference type="SAM" id="Phobius"/>
    </source>
</evidence>
<reference evidence="5 6" key="1">
    <citation type="submission" date="2018-01" db="EMBL/GenBank/DDBJ databases">
        <title>Draft genome of the strawberry crown rot pathogen Phytophthora cactorum.</title>
        <authorList>
            <person name="Armitage A.D."/>
            <person name="Lysoe E."/>
            <person name="Nellist C.F."/>
            <person name="Harrison R.J."/>
            <person name="Brurberg M.B."/>
        </authorList>
    </citation>
    <scope>NUCLEOTIDE SEQUENCE [LARGE SCALE GENOMIC DNA]</scope>
    <source>
        <strain evidence="5 6">10300</strain>
    </source>
</reference>
<name>A0A329RQE6_9STRA</name>
<evidence type="ECO:0000256" key="1">
    <source>
        <dbReference type="SAM" id="MobiDB-lite"/>
    </source>
</evidence>
<dbReference type="Proteomes" id="UP000736787">
    <property type="component" value="Unassembled WGS sequence"/>
</dbReference>
<reference evidence="4" key="2">
    <citation type="submission" date="2018-05" db="EMBL/GenBank/DDBJ databases">
        <title>Effector identification in a new, highly contiguous assembly of the strawberry crown rot pathogen Phytophthora cactorum.</title>
        <authorList>
            <person name="Armitage A.D."/>
            <person name="Nellist C.F."/>
            <person name="Bates H."/>
            <person name="Vickerstaff R.J."/>
            <person name="Harrison R.J."/>
        </authorList>
    </citation>
    <scope>NUCLEOTIDE SEQUENCE</scope>
    <source>
        <strain evidence="3">4040</strain>
        <strain evidence="4">P421</strain>
    </source>
</reference>
<dbReference type="AlphaFoldDB" id="A0A329RQE6"/>
<proteinExistence type="predicted"/>